<reference evidence="5" key="2">
    <citation type="submission" date="2025-09" db="UniProtKB">
        <authorList>
            <consortium name="Ensembl"/>
        </authorList>
    </citation>
    <scope>IDENTIFICATION</scope>
</reference>
<dbReference type="InParanoid" id="A0A3Q3EQH4"/>
<organism evidence="5 6">
    <name type="scientific">Labrus bergylta</name>
    <name type="common">ballan wrasse</name>
    <dbReference type="NCBI Taxonomy" id="56723"/>
    <lineage>
        <taxon>Eukaryota</taxon>
        <taxon>Metazoa</taxon>
        <taxon>Chordata</taxon>
        <taxon>Craniata</taxon>
        <taxon>Vertebrata</taxon>
        <taxon>Euteleostomi</taxon>
        <taxon>Actinopterygii</taxon>
        <taxon>Neopterygii</taxon>
        <taxon>Teleostei</taxon>
        <taxon>Neoteleostei</taxon>
        <taxon>Acanthomorphata</taxon>
        <taxon>Eupercaria</taxon>
        <taxon>Labriformes</taxon>
        <taxon>Labridae</taxon>
        <taxon>Labrus</taxon>
    </lineage>
</organism>
<evidence type="ECO:0000313" key="5">
    <source>
        <dbReference type="Ensembl" id="ENSLBEP00000009721.1"/>
    </source>
</evidence>
<evidence type="ECO:0000256" key="1">
    <source>
        <dbReference type="ARBA" id="ARBA00022729"/>
    </source>
</evidence>
<dbReference type="PROSITE" id="PS51752">
    <property type="entry name" value="JACALIN_LECTIN"/>
    <property type="match status" value="1"/>
</dbReference>
<dbReference type="PANTHER" id="PTHR33589">
    <property type="entry name" value="OS11G0524900 PROTEIN"/>
    <property type="match status" value="1"/>
</dbReference>
<evidence type="ECO:0000256" key="2">
    <source>
        <dbReference type="ARBA" id="ARBA00022734"/>
    </source>
</evidence>
<name>A0A3Q3EQH4_9LABR</name>
<evidence type="ECO:0000259" key="4">
    <source>
        <dbReference type="PROSITE" id="PS51752"/>
    </source>
</evidence>
<accession>A0A3Q3EQH4</accession>
<dbReference type="GeneTree" id="ENSGT00940000164478"/>
<keyword evidence="6" id="KW-1185">Reference proteome</keyword>
<dbReference type="SUPFAM" id="SSF51101">
    <property type="entry name" value="Mannose-binding lectins"/>
    <property type="match status" value="1"/>
</dbReference>
<feature type="chain" id="PRO_5018708842" evidence="3">
    <location>
        <begin position="19"/>
        <end position="169"/>
    </location>
</feature>
<dbReference type="RefSeq" id="XP_065814192.1">
    <property type="nucleotide sequence ID" value="XM_065958120.1"/>
</dbReference>
<dbReference type="Pfam" id="PF01419">
    <property type="entry name" value="Jacalin"/>
    <property type="match status" value="1"/>
</dbReference>
<dbReference type="GeneID" id="109984187"/>
<sequence>MFFFLSFTLICTSSLASASTIGFSYSASVGNGGGISYATEGNGRITAIRVWERPNSFVTSLQLCYDYIWSERIGKAGGNLQEMQLYDDETIIQVSGKHSNFIFQLVFVTSRGRFFSAGSPTGFSFHFYPTDSKAGLRLLSGRYTSSGITSLGAHWGEVITNQYRGSRRR</sequence>
<dbReference type="InterPro" id="IPR036404">
    <property type="entry name" value="Jacalin-like_lectin_dom_sf"/>
</dbReference>
<evidence type="ECO:0000256" key="3">
    <source>
        <dbReference type="SAM" id="SignalP"/>
    </source>
</evidence>
<dbReference type="InterPro" id="IPR052321">
    <property type="entry name" value="PolyBind_ProtTraffic"/>
</dbReference>
<dbReference type="GO" id="GO:0030246">
    <property type="term" value="F:carbohydrate binding"/>
    <property type="evidence" value="ECO:0007669"/>
    <property type="project" value="UniProtKB-KW"/>
</dbReference>
<reference evidence="5" key="1">
    <citation type="submission" date="2025-08" db="UniProtKB">
        <authorList>
            <consortium name="Ensembl"/>
        </authorList>
    </citation>
    <scope>IDENTIFICATION</scope>
</reference>
<keyword evidence="1 3" id="KW-0732">Signal</keyword>
<dbReference type="AlphaFoldDB" id="A0A3Q3EQH4"/>
<keyword evidence="2" id="KW-0430">Lectin</keyword>
<feature type="domain" description="Jacalin-type lectin" evidence="4">
    <location>
        <begin position="23"/>
        <end position="157"/>
    </location>
</feature>
<feature type="signal peptide" evidence="3">
    <location>
        <begin position="1"/>
        <end position="18"/>
    </location>
</feature>
<proteinExistence type="predicted"/>
<dbReference type="Proteomes" id="UP000261660">
    <property type="component" value="Unplaced"/>
</dbReference>
<evidence type="ECO:0000313" key="6">
    <source>
        <dbReference type="Proteomes" id="UP000261660"/>
    </source>
</evidence>
<dbReference type="SMART" id="SM00915">
    <property type="entry name" value="Jacalin"/>
    <property type="match status" value="1"/>
</dbReference>
<protein>
    <submittedName>
        <fullName evidence="5">Zymogen granule membrane protein 16-like</fullName>
    </submittedName>
</protein>
<dbReference type="Gene3D" id="2.100.10.30">
    <property type="entry name" value="Jacalin-like lectin domain"/>
    <property type="match status" value="1"/>
</dbReference>
<dbReference type="InterPro" id="IPR001229">
    <property type="entry name" value="Jacalin-like_lectin_dom"/>
</dbReference>
<dbReference type="Ensembl" id="ENSLBET00000010245.1">
    <property type="protein sequence ID" value="ENSLBEP00000009721.1"/>
    <property type="gene ID" value="ENSLBEG00000007503.1"/>
</dbReference>
<dbReference type="PANTHER" id="PTHR33589:SF3">
    <property type="entry name" value="ZYMOGEN GRANULE MEMBRANE PROTEIN 16-LIKE"/>
    <property type="match status" value="1"/>
</dbReference>